<dbReference type="AlphaFoldDB" id="A0A915C6L6"/>
<comment type="subcellular location">
    <subcellularLocation>
        <location evidence="1">Membrane</location>
        <topology evidence="1">Single-pass membrane protein</topology>
    </subcellularLocation>
    <subcellularLocation>
        <location evidence="2">Mitochondrion membrane</location>
    </subcellularLocation>
</comment>
<reference evidence="12" key="1">
    <citation type="submission" date="2022-11" db="UniProtKB">
        <authorList>
            <consortium name="WormBaseParasite"/>
        </authorList>
    </citation>
    <scope>IDENTIFICATION</scope>
</reference>
<name>A0A915C6L6_PARUN</name>
<sequence length="249" mass="27675">MTYLCSCGISNIFIFCSVRCGTVDPIQKTKDANRLSFGWSSNPLLVLLHTGATAECLSMSLFEGRQPAMFDVKKRIGNIERTTLDEADSAPESWVELAPSRASMCSSVDAIIVDADTAAKDYSRQSPISIQSPHVEFEPNLEQVKFRLTRDVLPPARSTDWIWDWSSRPEAIPPRTVRQRSAQLDSTLSTPPNSPEPESASLFEYGKNKSLFRLDIIFGFMVSNIVTFVIGAAIGFCVCKKLVRSQKEI</sequence>
<feature type="region of interest" description="Disordered" evidence="9">
    <location>
        <begin position="174"/>
        <end position="199"/>
    </location>
</feature>
<evidence type="ECO:0000256" key="2">
    <source>
        <dbReference type="ARBA" id="ARBA00004325"/>
    </source>
</evidence>
<feature type="compositionally biased region" description="Polar residues" evidence="9">
    <location>
        <begin position="179"/>
        <end position="191"/>
    </location>
</feature>
<protein>
    <submittedName>
        <fullName evidence="12">Uncharacterized protein</fullName>
    </submittedName>
</protein>
<keyword evidence="8 10" id="KW-0472">Membrane</keyword>
<dbReference type="Proteomes" id="UP000887569">
    <property type="component" value="Unplaced"/>
</dbReference>
<evidence type="ECO:0000256" key="3">
    <source>
        <dbReference type="ARBA" id="ARBA00007710"/>
    </source>
</evidence>
<dbReference type="GO" id="GO:0042802">
    <property type="term" value="F:identical protein binding"/>
    <property type="evidence" value="ECO:0007669"/>
    <property type="project" value="UniProtKB-ARBA"/>
</dbReference>
<dbReference type="PANTHER" id="PTHR15186">
    <property type="entry name" value="RE48077P"/>
    <property type="match status" value="1"/>
</dbReference>
<evidence type="ECO:0000256" key="5">
    <source>
        <dbReference type="ARBA" id="ARBA00022703"/>
    </source>
</evidence>
<keyword evidence="5" id="KW-0053">Apoptosis</keyword>
<feature type="transmembrane region" description="Helical" evidence="10">
    <location>
        <begin position="216"/>
        <end position="239"/>
    </location>
</feature>
<evidence type="ECO:0000313" key="12">
    <source>
        <dbReference type="WBParaSite" id="PgR095X_g003_t02"/>
    </source>
</evidence>
<dbReference type="GO" id="GO:0097345">
    <property type="term" value="P:mitochondrial outer membrane permeabilization"/>
    <property type="evidence" value="ECO:0007669"/>
    <property type="project" value="TreeGrafter"/>
</dbReference>
<comment type="similarity">
    <text evidence="3">Belongs to the NIP3 family.</text>
</comment>
<evidence type="ECO:0000256" key="8">
    <source>
        <dbReference type="ARBA" id="ARBA00023136"/>
    </source>
</evidence>
<proteinExistence type="inferred from homology"/>
<keyword evidence="11" id="KW-1185">Reference proteome</keyword>
<evidence type="ECO:0000256" key="10">
    <source>
        <dbReference type="SAM" id="Phobius"/>
    </source>
</evidence>
<keyword evidence="6 10" id="KW-1133">Transmembrane helix</keyword>
<evidence type="ECO:0000313" key="11">
    <source>
        <dbReference type="Proteomes" id="UP000887569"/>
    </source>
</evidence>
<organism evidence="11 12">
    <name type="scientific">Parascaris univalens</name>
    <name type="common">Nematode worm</name>
    <dbReference type="NCBI Taxonomy" id="6257"/>
    <lineage>
        <taxon>Eukaryota</taxon>
        <taxon>Metazoa</taxon>
        <taxon>Ecdysozoa</taxon>
        <taxon>Nematoda</taxon>
        <taxon>Chromadorea</taxon>
        <taxon>Rhabditida</taxon>
        <taxon>Spirurina</taxon>
        <taxon>Ascaridomorpha</taxon>
        <taxon>Ascaridoidea</taxon>
        <taxon>Ascarididae</taxon>
        <taxon>Parascaris</taxon>
    </lineage>
</organism>
<evidence type="ECO:0000256" key="1">
    <source>
        <dbReference type="ARBA" id="ARBA00004167"/>
    </source>
</evidence>
<keyword evidence="7" id="KW-0496">Mitochondrion</keyword>
<evidence type="ECO:0000256" key="9">
    <source>
        <dbReference type="SAM" id="MobiDB-lite"/>
    </source>
</evidence>
<dbReference type="GO" id="GO:0043065">
    <property type="term" value="P:positive regulation of apoptotic process"/>
    <property type="evidence" value="ECO:0007669"/>
    <property type="project" value="InterPro"/>
</dbReference>
<accession>A0A915C6L6</accession>
<dbReference type="InterPro" id="IPR010548">
    <property type="entry name" value="BNIP3"/>
</dbReference>
<evidence type="ECO:0000256" key="6">
    <source>
        <dbReference type="ARBA" id="ARBA00022989"/>
    </source>
</evidence>
<dbReference type="GO" id="GO:0005634">
    <property type="term" value="C:nucleus"/>
    <property type="evidence" value="ECO:0007669"/>
    <property type="project" value="TreeGrafter"/>
</dbReference>
<dbReference type="Pfam" id="PF06553">
    <property type="entry name" value="BNIP3"/>
    <property type="match status" value="1"/>
</dbReference>
<dbReference type="GO" id="GO:0005741">
    <property type="term" value="C:mitochondrial outer membrane"/>
    <property type="evidence" value="ECO:0007669"/>
    <property type="project" value="TreeGrafter"/>
</dbReference>
<dbReference type="PANTHER" id="PTHR15186:SF5">
    <property type="entry name" value="BNIP3, ISOFORM A"/>
    <property type="match status" value="1"/>
</dbReference>
<keyword evidence="4 10" id="KW-0812">Transmembrane</keyword>
<evidence type="ECO:0000256" key="4">
    <source>
        <dbReference type="ARBA" id="ARBA00022692"/>
    </source>
</evidence>
<evidence type="ECO:0000256" key="7">
    <source>
        <dbReference type="ARBA" id="ARBA00023128"/>
    </source>
</evidence>
<dbReference type="WBParaSite" id="PgR095X_g003_t02">
    <property type="protein sequence ID" value="PgR095X_g003_t02"/>
    <property type="gene ID" value="PgR095X_g003"/>
</dbReference>